<name>A0A4P9A3C4_9BACT</name>
<proteinExistence type="predicted"/>
<gene>
    <name evidence="1" type="ORF">FBF37_02305</name>
</gene>
<evidence type="ECO:0000313" key="1">
    <source>
        <dbReference type="EMBL" id="QCT42289.1"/>
    </source>
</evidence>
<protein>
    <submittedName>
        <fullName evidence="1">Uncharacterized protein</fullName>
    </submittedName>
</protein>
<keyword evidence="2" id="KW-1185">Reference proteome</keyword>
<dbReference type="RefSeq" id="WP_138079096.1">
    <property type="nucleotide sequence ID" value="NZ_CP040004.1"/>
</dbReference>
<sequence>MPRANHDLMEQGLIGAVASSPEDDDMGAVYDAIRTRENFDKEQERINNLRKFGQKVLDECGYAEYSEITV</sequence>
<organism evidence="1 2">
    <name type="scientific">Candidatus Nanosynbacter featherlites</name>
    <dbReference type="NCBI Taxonomy" id="2572088"/>
    <lineage>
        <taxon>Bacteria</taxon>
        <taxon>Candidatus Saccharimonadota</taxon>
        <taxon>Candidatus Saccharimonadia</taxon>
        <taxon>Candidatus Nanosynbacterales</taxon>
        <taxon>Candidatus Nanosynbacteraceae</taxon>
        <taxon>Candidatus Nanosynbacter</taxon>
    </lineage>
</organism>
<dbReference type="AlphaFoldDB" id="A0A4P9A3C4"/>
<dbReference type="KEGG" id="nft:FBF37_02305"/>
<accession>A0A4P9A3C4</accession>
<reference evidence="1 2" key="1">
    <citation type="submission" date="2019-04" db="EMBL/GenBank/DDBJ databases">
        <title>Saccharibacteria TM7 genomes.</title>
        <authorList>
            <person name="Bor B."/>
            <person name="He X."/>
            <person name="Chen T."/>
            <person name="Dewhirst F.E."/>
        </authorList>
    </citation>
    <scope>NUCLEOTIDE SEQUENCE [LARGE SCALE GENOMIC DNA]</scope>
    <source>
        <strain evidence="1 2">BB001</strain>
    </source>
</reference>
<dbReference type="Proteomes" id="UP000310639">
    <property type="component" value="Chromosome"/>
</dbReference>
<evidence type="ECO:0000313" key="2">
    <source>
        <dbReference type="Proteomes" id="UP000310639"/>
    </source>
</evidence>
<dbReference type="EMBL" id="CP040004">
    <property type="protein sequence ID" value="QCT42289.1"/>
    <property type="molecule type" value="Genomic_DNA"/>
</dbReference>